<protein>
    <submittedName>
        <fullName evidence="1">Uncharacterized protein</fullName>
    </submittedName>
</protein>
<dbReference type="Proteomes" id="UP001055879">
    <property type="component" value="Linkage Group LG07"/>
</dbReference>
<proteinExistence type="predicted"/>
<evidence type="ECO:0000313" key="1">
    <source>
        <dbReference type="EMBL" id="KAI3716113.1"/>
    </source>
</evidence>
<accession>A0ACB9B203</accession>
<comment type="caution">
    <text evidence="1">The sequence shown here is derived from an EMBL/GenBank/DDBJ whole genome shotgun (WGS) entry which is preliminary data.</text>
</comment>
<name>A0ACB9B203_ARCLA</name>
<evidence type="ECO:0000313" key="2">
    <source>
        <dbReference type="Proteomes" id="UP001055879"/>
    </source>
</evidence>
<organism evidence="1 2">
    <name type="scientific">Arctium lappa</name>
    <name type="common">Greater burdock</name>
    <name type="synonym">Lappa major</name>
    <dbReference type="NCBI Taxonomy" id="4217"/>
    <lineage>
        <taxon>Eukaryota</taxon>
        <taxon>Viridiplantae</taxon>
        <taxon>Streptophyta</taxon>
        <taxon>Embryophyta</taxon>
        <taxon>Tracheophyta</taxon>
        <taxon>Spermatophyta</taxon>
        <taxon>Magnoliopsida</taxon>
        <taxon>eudicotyledons</taxon>
        <taxon>Gunneridae</taxon>
        <taxon>Pentapetalae</taxon>
        <taxon>asterids</taxon>
        <taxon>campanulids</taxon>
        <taxon>Asterales</taxon>
        <taxon>Asteraceae</taxon>
        <taxon>Carduoideae</taxon>
        <taxon>Cardueae</taxon>
        <taxon>Arctiinae</taxon>
        <taxon>Arctium</taxon>
    </lineage>
</organism>
<reference evidence="1 2" key="2">
    <citation type="journal article" date="2022" name="Mol. Ecol. Resour.">
        <title>The genomes of chicory, endive, great burdock and yacon provide insights into Asteraceae paleo-polyploidization history and plant inulin production.</title>
        <authorList>
            <person name="Fan W."/>
            <person name="Wang S."/>
            <person name="Wang H."/>
            <person name="Wang A."/>
            <person name="Jiang F."/>
            <person name="Liu H."/>
            <person name="Zhao H."/>
            <person name="Xu D."/>
            <person name="Zhang Y."/>
        </authorList>
    </citation>
    <scope>NUCLEOTIDE SEQUENCE [LARGE SCALE GENOMIC DNA]</scope>
    <source>
        <strain evidence="2">cv. Niubang</strain>
    </source>
</reference>
<reference evidence="2" key="1">
    <citation type="journal article" date="2022" name="Mol. Ecol. Resour.">
        <title>The genomes of chicory, endive, great burdock and yacon provide insights into Asteraceae palaeo-polyploidization history and plant inulin production.</title>
        <authorList>
            <person name="Fan W."/>
            <person name="Wang S."/>
            <person name="Wang H."/>
            <person name="Wang A."/>
            <person name="Jiang F."/>
            <person name="Liu H."/>
            <person name="Zhao H."/>
            <person name="Xu D."/>
            <person name="Zhang Y."/>
        </authorList>
    </citation>
    <scope>NUCLEOTIDE SEQUENCE [LARGE SCALE GENOMIC DNA]</scope>
    <source>
        <strain evidence="2">cv. Niubang</strain>
    </source>
</reference>
<dbReference type="EMBL" id="CM042053">
    <property type="protein sequence ID" value="KAI3716113.1"/>
    <property type="molecule type" value="Genomic_DNA"/>
</dbReference>
<keyword evidence="2" id="KW-1185">Reference proteome</keyword>
<gene>
    <name evidence="1" type="ORF">L6452_23209</name>
</gene>
<sequence>MPFLQNINDSRIILLGMILPTTNHSIRHVATSYHTNQSWPHTSHPSPTSIKATVSFLSPLCLSIFFLIYFYF</sequence>